<keyword evidence="2" id="KW-1185">Reference proteome</keyword>
<protein>
    <submittedName>
        <fullName evidence="1">Uncharacterized protein</fullName>
    </submittedName>
</protein>
<organism evidence="1 2">
    <name type="scientific">Ixodes persulcatus</name>
    <name type="common">Taiga tick</name>
    <dbReference type="NCBI Taxonomy" id="34615"/>
    <lineage>
        <taxon>Eukaryota</taxon>
        <taxon>Metazoa</taxon>
        <taxon>Ecdysozoa</taxon>
        <taxon>Arthropoda</taxon>
        <taxon>Chelicerata</taxon>
        <taxon>Arachnida</taxon>
        <taxon>Acari</taxon>
        <taxon>Parasitiformes</taxon>
        <taxon>Ixodida</taxon>
        <taxon>Ixodoidea</taxon>
        <taxon>Ixodidae</taxon>
        <taxon>Ixodinae</taxon>
        <taxon>Ixodes</taxon>
    </lineage>
</organism>
<feature type="non-terminal residue" evidence="1">
    <location>
        <position position="332"/>
    </location>
</feature>
<comment type="caution">
    <text evidence="1">The sequence shown here is derived from an EMBL/GenBank/DDBJ whole genome shotgun (WGS) entry which is preliminary data.</text>
</comment>
<evidence type="ECO:0000313" key="2">
    <source>
        <dbReference type="Proteomes" id="UP000805193"/>
    </source>
</evidence>
<sequence length="332" mass="37011">VPRLLAYVFKTLWQTVVLLACLFWLSRPSHLLVQNPPSIPTLPVAWLYCLLRGCTLVVDWHNYGYSILALALKETHPLVRVCRFCEKTFGRKAGSAFCVSEAMQEDLRSNWGVRAQVLYDKPAAVFRPTDPTELHPLFQRLAREFPELRSSLSEKQGRGDGEPDDDYSRTVFTQEGGSGSGSLRPDRPALLVSGTSWTEDEDFSVLLEALEAYDARKERGDSSLPNLFCVITGKGPMKDHYLAKIRAKPMKHVQFLAPWLSAQDYPKLLGAADLGVCLHTSSSKLDLPMKVVDMFGCGLPVCAVDYPCIQELVKPGETGLVFQSSEELCDQL</sequence>
<proteinExistence type="predicted"/>
<accession>A0AC60P0A8</accession>
<feature type="non-terminal residue" evidence="1">
    <location>
        <position position="1"/>
    </location>
</feature>
<gene>
    <name evidence="1" type="ORF">HPB47_010211</name>
</gene>
<reference evidence="1 2" key="1">
    <citation type="journal article" date="2020" name="Cell">
        <title>Large-Scale Comparative Analyses of Tick Genomes Elucidate Their Genetic Diversity and Vector Capacities.</title>
        <authorList>
            <consortium name="Tick Genome and Microbiome Consortium (TIGMIC)"/>
            <person name="Jia N."/>
            <person name="Wang J."/>
            <person name="Shi W."/>
            <person name="Du L."/>
            <person name="Sun Y."/>
            <person name="Zhan W."/>
            <person name="Jiang J.F."/>
            <person name="Wang Q."/>
            <person name="Zhang B."/>
            <person name="Ji P."/>
            <person name="Bell-Sakyi L."/>
            <person name="Cui X.M."/>
            <person name="Yuan T.T."/>
            <person name="Jiang B.G."/>
            <person name="Yang W.F."/>
            <person name="Lam T.T."/>
            <person name="Chang Q.C."/>
            <person name="Ding S.J."/>
            <person name="Wang X.J."/>
            <person name="Zhu J.G."/>
            <person name="Ruan X.D."/>
            <person name="Zhao L."/>
            <person name="Wei J.T."/>
            <person name="Ye R.Z."/>
            <person name="Que T.C."/>
            <person name="Du C.H."/>
            <person name="Zhou Y.H."/>
            <person name="Cheng J.X."/>
            <person name="Dai P.F."/>
            <person name="Guo W.B."/>
            <person name="Han X.H."/>
            <person name="Huang E.J."/>
            <person name="Li L.F."/>
            <person name="Wei W."/>
            <person name="Gao Y.C."/>
            <person name="Liu J.Z."/>
            <person name="Shao H.Z."/>
            <person name="Wang X."/>
            <person name="Wang C.C."/>
            <person name="Yang T.C."/>
            <person name="Huo Q.B."/>
            <person name="Li W."/>
            <person name="Chen H.Y."/>
            <person name="Chen S.E."/>
            <person name="Zhou L.G."/>
            <person name="Ni X.B."/>
            <person name="Tian J.H."/>
            <person name="Sheng Y."/>
            <person name="Liu T."/>
            <person name="Pan Y.S."/>
            <person name="Xia L.Y."/>
            <person name="Li J."/>
            <person name="Zhao F."/>
            <person name="Cao W.C."/>
        </authorList>
    </citation>
    <scope>NUCLEOTIDE SEQUENCE [LARGE SCALE GENOMIC DNA]</scope>
    <source>
        <strain evidence="1">Iper-2018</strain>
    </source>
</reference>
<name>A0AC60P0A8_IXOPE</name>
<evidence type="ECO:0000313" key="1">
    <source>
        <dbReference type="EMBL" id="KAG0412619.1"/>
    </source>
</evidence>
<dbReference type="EMBL" id="JABSTQ010011333">
    <property type="protein sequence ID" value="KAG0412619.1"/>
    <property type="molecule type" value="Genomic_DNA"/>
</dbReference>
<dbReference type="Proteomes" id="UP000805193">
    <property type="component" value="Unassembled WGS sequence"/>
</dbReference>